<feature type="coiled-coil region" evidence="1">
    <location>
        <begin position="202"/>
        <end position="272"/>
    </location>
</feature>
<sequence>MKLTRIRIEQFRQFREAIEIDGLQDGINLFSGPNEAGKSTVVAAIRAAFFERFRSSAAEDFRPWDDPSASPAVTVVFEHDGQEYQLMKRFLGRKRCELRIGSRVLDGAEAEEALAVLMGFQHASKGASKAEHWGIPGLLWIQQGSGQDIRDPVAHATGHLRTALDASVGEVASTQGDEVIAEVQGLRDALLTSATGKPRGAYAAALEKSVELEALLAELQREALEYRHKVDQLASLRREHQDDAATQPWAAFRQQEKAAAAALDQIQSLQDALALERTQAARWDSRAELARNRLEAYAAQQRAVAARREMLARAADAHAQAAASVDPWRGELEKAEAALAEARQQQQRARQFDARRQRDRERAALQARCDAATGAVTQAEAEQARLIEHRRQAAALRIDEAVVQRLREAQLALRELELRRAGVATRLRYRLEAPEGIEAGGEVLRGDGERQLIAPTVLRVAGVGELEIIPGGADLAVLRREQEEWLARRQDLLESAGAASLEDAESRLRAHAAHLTEMRHAEATLKGLTPRGIEALRAELADARARIAELDAAQAQAQTAPTETSAEGIPVADAEAVAAAAEAAVRQATEGWHAARLAESNARARVEAAQRECDAAHAELESQGRDGRLAEAERELALAGAEAQAALARAQVLERQIAQSRPDILRQDIERFRRSAEQHEKRHAERRDMLFRLEAELQVAGAQGLDERVAETARDLAQAQRQAAELGQQARALDHLLRLLRGKRDILTRQLQAPLRRGLQHYVDLLYPQAHIEINEDLMLGPLTRVGQRGPESSLFEALSFGAREQLGVIARLAYADLLRAAGRPTLIILDDALVHSDDARLGQMKRALFDAGTRHQLLLFTCHPSNWRDIGVVPRPLGEARGA</sequence>
<dbReference type="SUPFAM" id="SSF52540">
    <property type="entry name" value="P-loop containing nucleoside triphosphate hydrolases"/>
    <property type="match status" value="1"/>
</dbReference>
<accession>A0A1W6YGR1</accession>
<feature type="coiled-coil region" evidence="1">
    <location>
        <begin position="325"/>
        <end position="399"/>
    </location>
</feature>
<dbReference type="Proteomes" id="UP000194151">
    <property type="component" value="Chromosome"/>
</dbReference>
<name>A0A1W6YGR1_9BORD</name>
<dbReference type="RefSeq" id="WP_086062946.1">
    <property type="nucleotide sequence ID" value="NZ_CP021108.1"/>
</dbReference>
<evidence type="ECO:0000313" key="3">
    <source>
        <dbReference type="EMBL" id="ARP79713.1"/>
    </source>
</evidence>
<dbReference type="InterPro" id="IPR027417">
    <property type="entry name" value="P-loop_NTPase"/>
</dbReference>
<proteinExistence type="predicted"/>
<dbReference type="OrthoDB" id="9764467at2"/>
<feature type="coiled-coil region" evidence="1">
    <location>
        <begin position="599"/>
        <end position="649"/>
    </location>
</feature>
<dbReference type="KEGG" id="bgv:CAL12_01985"/>
<dbReference type="EMBL" id="CP021108">
    <property type="protein sequence ID" value="ARP79713.1"/>
    <property type="molecule type" value="Genomic_DNA"/>
</dbReference>
<dbReference type="GO" id="GO:0016887">
    <property type="term" value="F:ATP hydrolysis activity"/>
    <property type="evidence" value="ECO:0007669"/>
    <property type="project" value="InterPro"/>
</dbReference>
<organism evidence="3 4">
    <name type="scientific">Bordetella genomosp. 8</name>
    <dbReference type="NCBI Taxonomy" id="1416806"/>
    <lineage>
        <taxon>Bacteria</taxon>
        <taxon>Pseudomonadati</taxon>
        <taxon>Pseudomonadota</taxon>
        <taxon>Betaproteobacteria</taxon>
        <taxon>Burkholderiales</taxon>
        <taxon>Alcaligenaceae</taxon>
        <taxon>Bordetella</taxon>
    </lineage>
</organism>
<dbReference type="AlphaFoldDB" id="A0A1W6YGR1"/>
<dbReference type="Pfam" id="PF13476">
    <property type="entry name" value="AAA_23"/>
    <property type="match status" value="1"/>
</dbReference>
<dbReference type="GO" id="GO:0006302">
    <property type="term" value="P:double-strand break repair"/>
    <property type="evidence" value="ECO:0007669"/>
    <property type="project" value="InterPro"/>
</dbReference>
<feature type="domain" description="Rad50/SbcC-type AAA" evidence="2">
    <location>
        <begin position="5"/>
        <end position="146"/>
    </location>
</feature>
<feature type="coiled-coil region" evidence="1">
    <location>
        <begin position="702"/>
        <end position="736"/>
    </location>
</feature>
<keyword evidence="1" id="KW-0175">Coiled coil</keyword>
<reference evidence="3 4" key="1">
    <citation type="submission" date="2017-05" db="EMBL/GenBank/DDBJ databases">
        <title>Complete and WGS of Bordetella genogroups.</title>
        <authorList>
            <person name="Spilker T."/>
            <person name="LiPuma J."/>
        </authorList>
    </citation>
    <scope>NUCLEOTIDE SEQUENCE [LARGE SCALE GENOMIC DNA]</scope>
    <source>
        <strain evidence="3 4">AU19157</strain>
    </source>
</reference>
<evidence type="ECO:0000313" key="4">
    <source>
        <dbReference type="Proteomes" id="UP000194151"/>
    </source>
</evidence>
<dbReference type="PANTHER" id="PTHR41259:SF1">
    <property type="entry name" value="DOUBLE-STRAND BREAK REPAIR RAD50 ATPASE, PUTATIVE-RELATED"/>
    <property type="match status" value="1"/>
</dbReference>
<protein>
    <recommendedName>
        <fullName evidence="2">Rad50/SbcC-type AAA domain-containing protein</fullName>
    </recommendedName>
</protein>
<gene>
    <name evidence="3" type="ORF">CAL12_01985</name>
</gene>
<keyword evidence="4" id="KW-1185">Reference proteome</keyword>
<dbReference type="PANTHER" id="PTHR41259">
    <property type="entry name" value="DOUBLE-STRAND BREAK REPAIR RAD50 ATPASE, PUTATIVE-RELATED"/>
    <property type="match status" value="1"/>
</dbReference>
<evidence type="ECO:0000256" key="1">
    <source>
        <dbReference type="SAM" id="Coils"/>
    </source>
</evidence>
<dbReference type="InterPro" id="IPR038729">
    <property type="entry name" value="Rad50/SbcC_AAA"/>
</dbReference>
<dbReference type="Gene3D" id="3.40.50.300">
    <property type="entry name" value="P-loop containing nucleotide triphosphate hydrolases"/>
    <property type="match status" value="2"/>
</dbReference>
<dbReference type="STRING" id="1416806.CAL12_01985"/>
<feature type="coiled-coil region" evidence="1">
    <location>
        <begin position="533"/>
        <end position="560"/>
    </location>
</feature>
<evidence type="ECO:0000259" key="2">
    <source>
        <dbReference type="Pfam" id="PF13476"/>
    </source>
</evidence>